<evidence type="ECO:0000256" key="1">
    <source>
        <dbReference type="SAM" id="Coils"/>
    </source>
</evidence>
<feature type="compositionally biased region" description="Polar residues" evidence="2">
    <location>
        <begin position="76"/>
        <end position="85"/>
    </location>
</feature>
<dbReference type="AlphaFoldDB" id="A0A5B6X2L9"/>
<accession>A0A5B6X2L9</accession>
<evidence type="ECO:0000313" key="4">
    <source>
        <dbReference type="EMBL" id="KAA3487147.1"/>
    </source>
</evidence>
<dbReference type="OrthoDB" id="413760at2759"/>
<name>A0A5B6X2L9_9ROSI</name>
<dbReference type="PANTHER" id="PTHR11439:SF503">
    <property type="entry name" value="CYSTEINE-RICH RLK (RECEPTOR-LIKE PROTEIN KINASE) 8"/>
    <property type="match status" value="1"/>
</dbReference>
<proteinExistence type="predicted"/>
<dbReference type="Pfam" id="PF07727">
    <property type="entry name" value="RVT_2"/>
    <property type="match status" value="1"/>
</dbReference>
<dbReference type="InterPro" id="IPR013103">
    <property type="entry name" value="RVT_2"/>
</dbReference>
<organism evidence="4 5">
    <name type="scientific">Gossypium australe</name>
    <dbReference type="NCBI Taxonomy" id="47621"/>
    <lineage>
        <taxon>Eukaryota</taxon>
        <taxon>Viridiplantae</taxon>
        <taxon>Streptophyta</taxon>
        <taxon>Embryophyta</taxon>
        <taxon>Tracheophyta</taxon>
        <taxon>Spermatophyta</taxon>
        <taxon>Magnoliopsida</taxon>
        <taxon>eudicotyledons</taxon>
        <taxon>Gunneridae</taxon>
        <taxon>Pentapetalae</taxon>
        <taxon>rosids</taxon>
        <taxon>malvids</taxon>
        <taxon>Malvales</taxon>
        <taxon>Malvaceae</taxon>
        <taxon>Malvoideae</taxon>
        <taxon>Gossypium</taxon>
    </lineage>
</organism>
<evidence type="ECO:0000256" key="2">
    <source>
        <dbReference type="SAM" id="MobiDB-lite"/>
    </source>
</evidence>
<dbReference type="Proteomes" id="UP000325315">
    <property type="component" value="Unassembled WGS sequence"/>
</dbReference>
<feature type="domain" description="Reverse transcriptase Ty1/copia-type" evidence="3">
    <location>
        <begin position="366"/>
        <end position="430"/>
    </location>
</feature>
<sequence length="555" mass="63761">MATVNNIRLLGEEFNKIKIVEKVTTLLEKYESKISSLEDSRDLSTISLLEFIKALYAQEQRRINILEEHSEGAFQAKSNDGSSLSYKGKKPWSKKKERPKIDAGKKFPPCVHCQSQAVDDNQVQEEHVFSASCFATSSKVKKDWLDNSCTHHMASDERMFREINTSFVSKVKIGNVKFSEARGKEDFIMNTLLDLVESMSKVDDKGAICEASCLSDSRYFVLLIDDCTRFCWVHFLKQKSKVVDFFWKFKAMVENQASYKLKILSTKKGYKVFDPSTKKIIVKEDLQPAEDEVQSDEGFDDTPIRGTRPIIDIYKKCGLASLEPSSFDEVAKYVYWKEDMKAYINMIHEMIHRNWLIDQSIKGRKEFIDEFKKQMQVVFEMSDLGEMTYFLGIEVIQTQHAIFISQQAFALNILRKFCMENCKPASIPVAQGEKLSSKGDYEKVDEKGYKSLVDCLLYLTASRLDIMFAVSLLSRFMHCYNVAHFKVAKRVLRYVKGTLSYRVKFKQQTMAQSTAEVEYIAVVATVNQAIAIWLRKLLSDLNLSQGEATEIKIDN</sequence>
<keyword evidence="5" id="KW-1185">Reference proteome</keyword>
<keyword evidence="1" id="KW-0175">Coiled coil</keyword>
<evidence type="ECO:0000259" key="3">
    <source>
        <dbReference type="Pfam" id="PF07727"/>
    </source>
</evidence>
<feature type="compositionally biased region" description="Basic residues" evidence="2">
    <location>
        <begin position="87"/>
        <end position="98"/>
    </location>
</feature>
<gene>
    <name evidence="4" type="ORF">EPI10_030997</name>
</gene>
<feature type="region of interest" description="Disordered" evidence="2">
    <location>
        <begin position="76"/>
        <end position="100"/>
    </location>
</feature>
<evidence type="ECO:0000313" key="5">
    <source>
        <dbReference type="Proteomes" id="UP000325315"/>
    </source>
</evidence>
<feature type="coiled-coil region" evidence="1">
    <location>
        <begin position="20"/>
        <end position="69"/>
    </location>
</feature>
<comment type="caution">
    <text evidence="4">The sequence shown here is derived from an EMBL/GenBank/DDBJ whole genome shotgun (WGS) entry which is preliminary data.</text>
</comment>
<dbReference type="PANTHER" id="PTHR11439">
    <property type="entry name" value="GAG-POL-RELATED RETROTRANSPOSON"/>
    <property type="match status" value="1"/>
</dbReference>
<reference evidence="5" key="1">
    <citation type="journal article" date="2019" name="Plant Biotechnol. J.">
        <title>Genome sequencing of the Australian wild diploid species Gossypium australe highlights disease resistance and delayed gland morphogenesis.</title>
        <authorList>
            <person name="Cai Y."/>
            <person name="Cai X."/>
            <person name="Wang Q."/>
            <person name="Wang P."/>
            <person name="Zhang Y."/>
            <person name="Cai C."/>
            <person name="Xu Y."/>
            <person name="Wang K."/>
            <person name="Zhou Z."/>
            <person name="Wang C."/>
            <person name="Geng S."/>
            <person name="Li B."/>
            <person name="Dong Q."/>
            <person name="Hou Y."/>
            <person name="Wang H."/>
            <person name="Ai P."/>
            <person name="Liu Z."/>
            <person name="Yi F."/>
            <person name="Sun M."/>
            <person name="An G."/>
            <person name="Cheng J."/>
            <person name="Zhang Y."/>
            <person name="Shi Q."/>
            <person name="Xie Y."/>
            <person name="Shi X."/>
            <person name="Chang Y."/>
            <person name="Huang F."/>
            <person name="Chen Y."/>
            <person name="Hong S."/>
            <person name="Mi L."/>
            <person name="Sun Q."/>
            <person name="Zhang L."/>
            <person name="Zhou B."/>
            <person name="Peng R."/>
            <person name="Zhang X."/>
            <person name="Liu F."/>
        </authorList>
    </citation>
    <scope>NUCLEOTIDE SEQUENCE [LARGE SCALE GENOMIC DNA]</scope>
    <source>
        <strain evidence="5">cv. PA1801</strain>
    </source>
</reference>
<dbReference type="EMBL" id="SMMG02000001">
    <property type="protein sequence ID" value="KAA3487147.1"/>
    <property type="molecule type" value="Genomic_DNA"/>
</dbReference>
<protein>
    <submittedName>
        <fullName evidence="4">Laccase-2-like</fullName>
    </submittedName>
</protein>